<evidence type="ECO:0000256" key="1">
    <source>
        <dbReference type="SAM" id="MobiDB-lite"/>
    </source>
</evidence>
<evidence type="ECO:0000313" key="3">
    <source>
        <dbReference type="EMBL" id="QDG50400.1"/>
    </source>
</evidence>
<sequence length="191" mass="20983">MGMRRFFTISTLLLTAGLTACATSPDTGDDERYARRGPPQCSEQDLSAFNMNIRTCVQPFGPTTLPEEARFRNPYVVTVVNTPAGTFSNPTAWTVEVRRDGELIVERAFTETEAAIERESSFVEFRSAVPLTEEGELEPGTYEIRYRDEQGEDIGTTTIEVPPADGEAPADEEVDVPPEPEINTPSGTMGN</sequence>
<dbReference type="AlphaFoldDB" id="A0A4Y6PQ50"/>
<feature type="region of interest" description="Disordered" evidence="1">
    <location>
        <begin position="147"/>
        <end position="191"/>
    </location>
</feature>
<dbReference type="RefSeq" id="WP_141196893.1">
    <property type="nucleotide sequence ID" value="NZ_CP041186.1"/>
</dbReference>
<accession>A0A5B8Y204</accession>
<feature type="signal peptide" evidence="2">
    <location>
        <begin position="1"/>
        <end position="22"/>
    </location>
</feature>
<reference evidence="3 4" key="1">
    <citation type="submission" date="2019-06" db="EMBL/GenBank/DDBJ databases">
        <title>Persicimonas caeni gen. nov., sp. nov., a predatory bacterium isolated from solar saltern.</title>
        <authorList>
            <person name="Wang S."/>
        </authorList>
    </citation>
    <scope>NUCLEOTIDE SEQUENCE [LARGE SCALE GENOMIC DNA]</scope>
    <source>
        <strain evidence="3 4">YN101</strain>
    </source>
</reference>
<feature type="compositionally biased region" description="Acidic residues" evidence="1">
    <location>
        <begin position="168"/>
        <end position="178"/>
    </location>
</feature>
<dbReference type="PROSITE" id="PS51257">
    <property type="entry name" value="PROKAR_LIPOPROTEIN"/>
    <property type="match status" value="1"/>
</dbReference>
<feature type="chain" id="PRO_5030106225" description="Lipoprotein" evidence="2">
    <location>
        <begin position="23"/>
        <end position="191"/>
    </location>
</feature>
<keyword evidence="4" id="KW-1185">Reference proteome</keyword>
<evidence type="ECO:0000313" key="4">
    <source>
        <dbReference type="Proteomes" id="UP000315995"/>
    </source>
</evidence>
<keyword evidence="2" id="KW-0732">Signal</keyword>
<name>A0A4Y6PQ50_PERCE</name>
<protein>
    <recommendedName>
        <fullName evidence="5">Lipoprotein</fullName>
    </recommendedName>
</protein>
<organism evidence="3 4">
    <name type="scientific">Persicimonas caeni</name>
    <dbReference type="NCBI Taxonomy" id="2292766"/>
    <lineage>
        <taxon>Bacteria</taxon>
        <taxon>Deltaproteobacteria</taxon>
        <taxon>Bradymonadales</taxon>
        <taxon>Bradymonadaceae</taxon>
        <taxon>Persicimonas</taxon>
    </lineage>
</organism>
<accession>A0A4Y6PQ50</accession>
<evidence type="ECO:0008006" key="5">
    <source>
        <dbReference type="Google" id="ProtNLM"/>
    </source>
</evidence>
<gene>
    <name evidence="3" type="ORF">FIV42_06530</name>
</gene>
<dbReference type="Proteomes" id="UP000315995">
    <property type="component" value="Chromosome"/>
</dbReference>
<evidence type="ECO:0000256" key="2">
    <source>
        <dbReference type="SAM" id="SignalP"/>
    </source>
</evidence>
<proteinExistence type="predicted"/>
<dbReference type="EMBL" id="CP041186">
    <property type="protein sequence ID" value="QDG50400.1"/>
    <property type="molecule type" value="Genomic_DNA"/>
</dbReference>